<comment type="caution">
    <text evidence="1">The sequence shown here is derived from an EMBL/GenBank/DDBJ whole genome shotgun (WGS) entry which is preliminary data.</text>
</comment>
<proteinExistence type="predicted"/>
<sequence>MDGNAIASKHLAAAPGQQHTLASVAGVRVDQVIECFAWLRSGPLEWASHWETPVAVLESLRAQRIWALARTAGEPPTRWPNPLFLDECDALFGCGERDPHKPMLMDLADLSSRLAAWSGIRVAYWHQLAQRSQASLRDRQAFIQWIAPVERRLRDEVILQIWRQSLQGEILPSPVFATGHAMTLPLVRWVLAPRQEVLRLQRRAVIGRAHAVIGLLLGQMTSCRAEVFGALKCLARLFREGRQPSSRAIAKALAPRLHIPPWAVRRVMQFEITGDETDAGTSLTDLQRLSHQLPARAWPRDQPSLRSALRCLRAMDGMLCFGLVDCVAWPEDMPLPPKVLSWMLRELRVCHHGDWSRFERALKAEVPRYQVLHQMLAHLSNSFQDLHQDEPDVMEHIGAPWRRSSPEWWLERLPRWWAKITATPPTSRGLSWKLLHTGLRQYGNRMVRCVDSARAVSSLLERHQQQHLCEWVRPSLVGRVQWLLFFVPGARQPCSLAVLHAATGRGKLMLELIAQVPLSGTDDLSFDCRSAMVELWKQRDAEGWGVLERVEREDVLAEDEELFLTVERTRMRVWRSISSIASVP</sequence>
<keyword evidence="2" id="KW-1185">Reference proteome</keyword>
<protein>
    <submittedName>
        <fullName evidence="1">Uncharacterized protein</fullName>
    </submittedName>
</protein>
<dbReference type="Proteomes" id="UP001606303">
    <property type="component" value="Unassembled WGS sequence"/>
</dbReference>
<gene>
    <name evidence="1" type="ORF">ACG01O_17440</name>
</gene>
<name>A0ABW7H2E9_9BURK</name>
<accession>A0ABW7H2E9</accession>
<evidence type="ECO:0000313" key="2">
    <source>
        <dbReference type="Proteomes" id="UP001606303"/>
    </source>
</evidence>
<organism evidence="1 2">
    <name type="scientific">Pelomonas baiyunensis</name>
    <dbReference type="NCBI Taxonomy" id="3299026"/>
    <lineage>
        <taxon>Bacteria</taxon>
        <taxon>Pseudomonadati</taxon>
        <taxon>Pseudomonadota</taxon>
        <taxon>Betaproteobacteria</taxon>
        <taxon>Burkholderiales</taxon>
        <taxon>Sphaerotilaceae</taxon>
        <taxon>Roseateles</taxon>
    </lineage>
</organism>
<dbReference type="EMBL" id="JBIGIB010000005">
    <property type="protein sequence ID" value="MFG6468411.1"/>
    <property type="molecule type" value="Genomic_DNA"/>
</dbReference>
<dbReference type="RefSeq" id="WP_394386571.1">
    <property type="nucleotide sequence ID" value="NZ_JBIGIB010000005.1"/>
</dbReference>
<evidence type="ECO:0000313" key="1">
    <source>
        <dbReference type="EMBL" id="MFG6468411.1"/>
    </source>
</evidence>
<reference evidence="1 2" key="1">
    <citation type="submission" date="2024-08" db="EMBL/GenBank/DDBJ databases">
        <authorList>
            <person name="Lu H."/>
        </authorList>
    </citation>
    <scope>NUCLEOTIDE SEQUENCE [LARGE SCALE GENOMIC DNA]</scope>
    <source>
        <strain evidence="1 2">BYS87W</strain>
    </source>
</reference>